<keyword evidence="8 19" id="KW-0169">Cobalamin biosynthesis</keyword>
<dbReference type="EMBL" id="CP030942">
    <property type="protein sequence ID" value="UUP19739.1"/>
    <property type="molecule type" value="Genomic_DNA"/>
</dbReference>
<evidence type="ECO:0000256" key="11">
    <source>
        <dbReference type="ARBA" id="ARBA00022842"/>
    </source>
</evidence>
<comment type="catalytic activity">
    <reaction evidence="18 19">
        <text>alpha-ribazole 5'-phosphate + adenosylcob(III)inamide-GDP = adenosylcob(III)alamin 5'-phosphate + GMP + H(+)</text>
        <dbReference type="Rhea" id="RHEA:23560"/>
        <dbReference type="ChEBI" id="CHEBI:15378"/>
        <dbReference type="ChEBI" id="CHEBI:57918"/>
        <dbReference type="ChEBI" id="CHEBI:58115"/>
        <dbReference type="ChEBI" id="CHEBI:60487"/>
        <dbReference type="ChEBI" id="CHEBI:60493"/>
        <dbReference type="EC" id="2.7.8.26"/>
    </reaction>
</comment>
<comment type="catalytic activity">
    <reaction evidence="17 19">
        <text>alpha-ribazole + adenosylcob(III)inamide-GDP = adenosylcob(III)alamin + GMP + H(+)</text>
        <dbReference type="Rhea" id="RHEA:16049"/>
        <dbReference type="ChEBI" id="CHEBI:10329"/>
        <dbReference type="ChEBI" id="CHEBI:15378"/>
        <dbReference type="ChEBI" id="CHEBI:18408"/>
        <dbReference type="ChEBI" id="CHEBI:58115"/>
        <dbReference type="ChEBI" id="CHEBI:60487"/>
        <dbReference type="EC" id="2.7.8.26"/>
    </reaction>
</comment>
<evidence type="ECO:0000256" key="2">
    <source>
        <dbReference type="ARBA" id="ARBA00004651"/>
    </source>
</evidence>
<evidence type="ECO:0000256" key="3">
    <source>
        <dbReference type="ARBA" id="ARBA00004663"/>
    </source>
</evidence>
<dbReference type="HAMAP" id="MF_00719">
    <property type="entry name" value="CobS"/>
    <property type="match status" value="1"/>
</dbReference>
<comment type="cofactor">
    <cofactor evidence="1 19">
        <name>Mg(2+)</name>
        <dbReference type="ChEBI" id="CHEBI:18420"/>
    </cofactor>
</comment>
<keyword evidence="10 19" id="KW-0812">Transmembrane</keyword>
<comment type="subcellular location">
    <subcellularLocation>
        <location evidence="2 19">Cell membrane</location>
        <topology evidence="2 19">Multi-pass membrane protein</topology>
    </subcellularLocation>
</comment>
<organism evidence="20 21">
    <name type="scientific">Nitratireductor thuwali</name>
    <dbReference type="NCBI Taxonomy" id="2267699"/>
    <lineage>
        <taxon>Bacteria</taxon>
        <taxon>Pseudomonadati</taxon>
        <taxon>Pseudomonadota</taxon>
        <taxon>Alphaproteobacteria</taxon>
        <taxon>Hyphomicrobiales</taxon>
        <taxon>Phyllobacteriaceae</taxon>
        <taxon>Nitratireductor</taxon>
    </lineage>
</organism>
<feature type="transmembrane region" description="Helical" evidence="19">
    <location>
        <begin position="140"/>
        <end position="162"/>
    </location>
</feature>
<evidence type="ECO:0000256" key="17">
    <source>
        <dbReference type="ARBA" id="ARBA00048623"/>
    </source>
</evidence>
<evidence type="ECO:0000313" key="20">
    <source>
        <dbReference type="EMBL" id="UUP19739.1"/>
    </source>
</evidence>
<dbReference type="RefSeq" id="WP_338532194.1">
    <property type="nucleotide sequence ID" value="NZ_CP030942.1"/>
</dbReference>
<evidence type="ECO:0000256" key="15">
    <source>
        <dbReference type="ARBA" id="ARBA00032605"/>
    </source>
</evidence>
<dbReference type="NCBIfam" id="TIGR00317">
    <property type="entry name" value="cobS"/>
    <property type="match status" value="1"/>
</dbReference>
<dbReference type="PANTHER" id="PTHR34148:SF1">
    <property type="entry name" value="ADENOSYLCOBINAMIDE-GDP RIBAZOLETRANSFERASE"/>
    <property type="match status" value="1"/>
</dbReference>
<evidence type="ECO:0000256" key="18">
    <source>
        <dbReference type="ARBA" id="ARBA00049504"/>
    </source>
</evidence>
<comment type="pathway">
    <text evidence="3 19">Cofactor biosynthesis; adenosylcobalamin biosynthesis; adenosylcobalamin from cob(II)yrinate a,c-diamide: step 7/7.</text>
</comment>
<evidence type="ECO:0000256" key="14">
    <source>
        <dbReference type="ARBA" id="ARBA00025228"/>
    </source>
</evidence>
<evidence type="ECO:0000256" key="7">
    <source>
        <dbReference type="ARBA" id="ARBA00022475"/>
    </source>
</evidence>
<evidence type="ECO:0000313" key="21">
    <source>
        <dbReference type="Proteomes" id="UP001342418"/>
    </source>
</evidence>
<evidence type="ECO:0000256" key="5">
    <source>
        <dbReference type="ARBA" id="ARBA00013200"/>
    </source>
</evidence>
<dbReference type="Pfam" id="PF02654">
    <property type="entry name" value="CobS"/>
    <property type="match status" value="1"/>
</dbReference>
<dbReference type="EC" id="2.7.8.26" evidence="5 19"/>
<comment type="similarity">
    <text evidence="4 19">Belongs to the CobS family.</text>
</comment>
<dbReference type="Proteomes" id="UP001342418">
    <property type="component" value="Plasmid p1536_1"/>
</dbReference>
<name>A0ABY5MSA3_9HYPH</name>
<reference evidence="20 21" key="1">
    <citation type="submission" date="2018-07" db="EMBL/GenBank/DDBJ databases">
        <title>Genome sequence of Nitratireductor thuwali#1536.</title>
        <authorList>
            <person name="Michoud G."/>
            <person name="Merlino G."/>
            <person name="Sefrji F.O."/>
            <person name="Daffonchio D."/>
        </authorList>
    </citation>
    <scope>NUCLEOTIDE SEQUENCE [LARGE SCALE GENOMIC DNA]</scope>
    <source>
        <strain evidence="20 21">Nit1536</strain>
        <plasmid evidence="20 21">p1536_1</plasmid>
    </source>
</reference>
<keyword evidence="21" id="KW-1185">Reference proteome</keyword>
<feature type="transmembrane region" description="Helical" evidence="19">
    <location>
        <begin position="65"/>
        <end position="85"/>
    </location>
</feature>
<evidence type="ECO:0000256" key="13">
    <source>
        <dbReference type="ARBA" id="ARBA00023136"/>
    </source>
</evidence>
<evidence type="ECO:0000256" key="19">
    <source>
        <dbReference type="HAMAP-Rule" id="MF_00719"/>
    </source>
</evidence>
<keyword evidence="9 19" id="KW-0808">Transferase</keyword>
<keyword evidence="11 19" id="KW-0460">Magnesium</keyword>
<sequence length="262" mass="26469">MTASPASALLRDVAACIGFYTRLPLPAFGMPERGFAAAQWAAPVAGCLIGAAGGLVLLFSLWLGLPATVAAALALAATMALSGALHEDGLADVADGFGGGTTRESKLAIMRDSRIGTYGVAALVLSILLRWSALTALASAALPALIAAHAVSRALMPALMALQPPARDDGLSAGAGKPDGRAVFFALLIGGGVLLVAGTGLFLIAAPLLALCLFLVKRLAERQIGGQTGDVLGALQQAAETLTLLAATLHWSPLWFTAGSYT</sequence>
<dbReference type="PANTHER" id="PTHR34148">
    <property type="entry name" value="ADENOSYLCOBINAMIDE-GDP RIBAZOLETRANSFERASE"/>
    <property type="match status" value="1"/>
</dbReference>
<evidence type="ECO:0000256" key="6">
    <source>
        <dbReference type="ARBA" id="ARBA00015850"/>
    </source>
</evidence>
<keyword evidence="12 19" id="KW-1133">Transmembrane helix</keyword>
<feature type="transmembrane region" description="Helical" evidence="19">
    <location>
        <begin position="39"/>
        <end position="58"/>
    </location>
</feature>
<feature type="transmembrane region" description="Helical" evidence="19">
    <location>
        <begin position="182"/>
        <end position="215"/>
    </location>
</feature>
<gene>
    <name evidence="20" type="primary">cobV</name>
    <name evidence="19" type="synonym">cobS</name>
    <name evidence="20" type="ORF">NTH_04253</name>
</gene>
<geneLocation type="plasmid" evidence="20 21">
    <name>p1536_1</name>
</geneLocation>
<evidence type="ECO:0000256" key="16">
    <source>
        <dbReference type="ARBA" id="ARBA00032853"/>
    </source>
</evidence>
<dbReference type="InterPro" id="IPR003805">
    <property type="entry name" value="CobS"/>
</dbReference>
<feature type="transmembrane region" description="Helical" evidence="19">
    <location>
        <begin position="115"/>
        <end position="133"/>
    </location>
</feature>
<keyword evidence="20" id="KW-0614">Plasmid</keyword>
<evidence type="ECO:0000256" key="10">
    <source>
        <dbReference type="ARBA" id="ARBA00022692"/>
    </source>
</evidence>
<evidence type="ECO:0000256" key="12">
    <source>
        <dbReference type="ARBA" id="ARBA00022989"/>
    </source>
</evidence>
<evidence type="ECO:0000256" key="4">
    <source>
        <dbReference type="ARBA" id="ARBA00010561"/>
    </source>
</evidence>
<keyword evidence="7 19" id="KW-1003">Cell membrane</keyword>
<proteinExistence type="inferred from homology"/>
<evidence type="ECO:0000256" key="1">
    <source>
        <dbReference type="ARBA" id="ARBA00001946"/>
    </source>
</evidence>
<evidence type="ECO:0000256" key="9">
    <source>
        <dbReference type="ARBA" id="ARBA00022679"/>
    </source>
</evidence>
<dbReference type="GO" id="GO:0051073">
    <property type="term" value="F:adenosylcobinamide-GDP ribazoletransferase activity"/>
    <property type="evidence" value="ECO:0007669"/>
    <property type="project" value="UniProtKB-EC"/>
</dbReference>
<accession>A0ABY5MSA3</accession>
<keyword evidence="13 19" id="KW-0472">Membrane</keyword>
<comment type="function">
    <text evidence="14 19">Joins adenosylcobinamide-GDP and alpha-ribazole to generate adenosylcobalamin (Ado-cobalamin). Also synthesizes adenosylcobalamin 5'-phosphate from adenosylcobinamide-GDP and alpha-ribazole 5'-phosphate.</text>
</comment>
<evidence type="ECO:0000256" key="8">
    <source>
        <dbReference type="ARBA" id="ARBA00022573"/>
    </source>
</evidence>
<protein>
    <recommendedName>
        <fullName evidence="6 19">Adenosylcobinamide-GDP ribazoletransferase</fullName>
        <ecNumber evidence="5 19">2.7.8.26</ecNumber>
    </recommendedName>
    <alternativeName>
        <fullName evidence="16 19">Cobalamin synthase</fullName>
    </alternativeName>
    <alternativeName>
        <fullName evidence="15 19">Cobalamin-5'-phosphate synthase</fullName>
    </alternativeName>
</protein>